<keyword evidence="3" id="KW-1185">Reference proteome</keyword>
<dbReference type="Proteomes" id="UP000479710">
    <property type="component" value="Unassembled WGS sequence"/>
</dbReference>
<feature type="non-terminal residue" evidence="2">
    <location>
        <position position="1"/>
    </location>
</feature>
<organism evidence="2 3">
    <name type="scientific">Oryza meyeriana var. granulata</name>
    <dbReference type="NCBI Taxonomy" id="110450"/>
    <lineage>
        <taxon>Eukaryota</taxon>
        <taxon>Viridiplantae</taxon>
        <taxon>Streptophyta</taxon>
        <taxon>Embryophyta</taxon>
        <taxon>Tracheophyta</taxon>
        <taxon>Spermatophyta</taxon>
        <taxon>Magnoliopsida</taxon>
        <taxon>Liliopsida</taxon>
        <taxon>Poales</taxon>
        <taxon>Poaceae</taxon>
        <taxon>BOP clade</taxon>
        <taxon>Oryzoideae</taxon>
        <taxon>Oryzeae</taxon>
        <taxon>Oryzinae</taxon>
        <taxon>Oryza</taxon>
        <taxon>Oryza meyeriana</taxon>
    </lineage>
</organism>
<sequence length="176" mass="18186">AVKGKGKATCLIPGIASHQGEEEEGGGSSGDAACASGGGGVRCARRRGPRSRGEEPGWRRSGGVGKCRCREAEIAGDVGGDGRPEPVPTGRTGRAAETYSSPARETDRSASSSRGGRKGDGTGDEGHYICWLTGARSHCTRPIPWTEVNSGPAHQNLGLRPIWHVSNPRTACNASP</sequence>
<name>A0A6G1CU12_9ORYZ</name>
<feature type="region of interest" description="Disordered" evidence="1">
    <location>
        <begin position="1"/>
        <end position="124"/>
    </location>
</feature>
<gene>
    <name evidence="2" type="ORF">E2562_032407</name>
</gene>
<accession>A0A6G1CU12</accession>
<protein>
    <submittedName>
        <fullName evidence="2">Uncharacterized protein</fullName>
    </submittedName>
</protein>
<comment type="caution">
    <text evidence="2">The sequence shown here is derived from an EMBL/GenBank/DDBJ whole genome shotgun (WGS) entry which is preliminary data.</text>
</comment>
<evidence type="ECO:0000256" key="1">
    <source>
        <dbReference type="SAM" id="MobiDB-lite"/>
    </source>
</evidence>
<evidence type="ECO:0000313" key="2">
    <source>
        <dbReference type="EMBL" id="KAF0904135.1"/>
    </source>
</evidence>
<evidence type="ECO:0000313" key="3">
    <source>
        <dbReference type="Proteomes" id="UP000479710"/>
    </source>
</evidence>
<dbReference type="AlphaFoldDB" id="A0A6G1CU12"/>
<reference evidence="2 3" key="1">
    <citation type="submission" date="2019-11" db="EMBL/GenBank/DDBJ databases">
        <title>Whole genome sequence of Oryza granulata.</title>
        <authorList>
            <person name="Li W."/>
        </authorList>
    </citation>
    <scope>NUCLEOTIDE SEQUENCE [LARGE SCALE GENOMIC DNA]</scope>
    <source>
        <strain evidence="3">cv. Menghai</strain>
        <tissue evidence="2">Leaf</tissue>
    </source>
</reference>
<proteinExistence type="predicted"/>
<dbReference type="EMBL" id="SPHZ02000008">
    <property type="protein sequence ID" value="KAF0904135.1"/>
    <property type="molecule type" value="Genomic_DNA"/>
</dbReference>